<dbReference type="OrthoDB" id="9803916at2"/>
<sequence>MEPVLTFTDNGIYCPAGDFYIDPWKPVPRAVITHAHSDHARWGNDHYLCTKDSVPLLQLRLGKEISAQGLSYGETLRFNNVQVSFHPAGHMIGSAQVKVTVDGQTWVASGDYKTENDGISGAFEPVKCHVFITESTFGLPIYHWKTQQQIMSDIQAWIYKNKQAGKNSVLLAYSLGKAQRLIYNLRGAVERFLVHGAIYNAHETLLQHGWPLPPVELITHDTPKEHFADSLIISPPSAADSAWMRRFAPYSLGVCSGWMQVRGNARRQNADAGFAISDHADWQGLLQTIRHTGAEKVFVTHGFSSVLARYLQENGIAAAEVKTDYGSEEDTTA</sequence>
<dbReference type="InterPro" id="IPR026360">
    <property type="entry name" value="Xnuc_lig_assoc"/>
</dbReference>
<dbReference type="PANTHER" id="PTHR11203">
    <property type="entry name" value="CLEAVAGE AND POLYADENYLATION SPECIFICITY FACTOR FAMILY MEMBER"/>
    <property type="match status" value="1"/>
</dbReference>
<keyword evidence="1" id="KW-0436">Ligase</keyword>
<comment type="caution">
    <text evidence="1">The sequence shown here is derived from an EMBL/GenBank/DDBJ whole genome shotgun (WGS) entry which is preliminary data.</text>
</comment>
<keyword evidence="1" id="KW-0378">Hydrolase</keyword>
<dbReference type="NCBIfam" id="TIGR04122">
    <property type="entry name" value="Xnuc_lig_assoc"/>
    <property type="match status" value="1"/>
</dbReference>
<proteinExistence type="predicted"/>
<dbReference type="InterPro" id="IPR036866">
    <property type="entry name" value="RibonucZ/Hydroxyglut_hydro"/>
</dbReference>
<dbReference type="AlphaFoldDB" id="A0A3N4PXN2"/>
<evidence type="ECO:0000313" key="2">
    <source>
        <dbReference type="Proteomes" id="UP000278351"/>
    </source>
</evidence>
<dbReference type="GO" id="GO:0004521">
    <property type="term" value="F:RNA endonuclease activity"/>
    <property type="evidence" value="ECO:0007669"/>
    <property type="project" value="TreeGrafter"/>
</dbReference>
<keyword evidence="1" id="KW-0540">Nuclease</keyword>
<protein>
    <submittedName>
        <fullName evidence="1">Ligase-associated DNA damage response exonuclease</fullName>
        <ecNumber evidence="1">3.1.-.-</ecNumber>
    </submittedName>
</protein>
<gene>
    <name evidence="1" type="ORF">EGT74_03770</name>
</gene>
<dbReference type="SUPFAM" id="SSF56281">
    <property type="entry name" value="Metallo-hydrolase/oxidoreductase"/>
    <property type="match status" value="1"/>
</dbReference>
<dbReference type="InterPro" id="IPR050698">
    <property type="entry name" value="MBL"/>
</dbReference>
<keyword evidence="1" id="KW-0269">Exonuclease</keyword>
<organism evidence="1 2">
    <name type="scientific">Chitinophaga lutea</name>
    <dbReference type="NCBI Taxonomy" id="2488634"/>
    <lineage>
        <taxon>Bacteria</taxon>
        <taxon>Pseudomonadati</taxon>
        <taxon>Bacteroidota</taxon>
        <taxon>Chitinophagia</taxon>
        <taxon>Chitinophagales</taxon>
        <taxon>Chitinophagaceae</taxon>
        <taxon>Chitinophaga</taxon>
    </lineage>
</organism>
<evidence type="ECO:0000313" key="1">
    <source>
        <dbReference type="EMBL" id="RPE12676.1"/>
    </source>
</evidence>
<dbReference type="GO" id="GO:0016874">
    <property type="term" value="F:ligase activity"/>
    <property type="evidence" value="ECO:0007669"/>
    <property type="project" value="UniProtKB-KW"/>
</dbReference>
<dbReference type="Proteomes" id="UP000278351">
    <property type="component" value="Unassembled WGS sequence"/>
</dbReference>
<dbReference type="RefSeq" id="WP_123845187.1">
    <property type="nucleotide sequence ID" value="NZ_RPDH01000001.1"/>
</dbReference>
<accession>A0A3N4PXN2</accession>
<dbReference type="EC" id="3.1.-.-" evidence="1"/>
<name>A0A3N4PXN2_9BACT</name>
<dbReference type="Gene3D" id="3.60.15.10">
    <property type="entry name" value="Ribonuclease Z/Hydroxyacylglutathione hydrolase-like"/>
    <property type="match status" value="1"/>
</dbReference>
<dbReference type="EMBL" id="RPDH01000001">
    <property type="protein sequence ID" value="RPE12676.1"/>
    <property type="molecule type" value="Genomic_DNA"/>
</dbReference>
<dbReference type="GO" id="GO:0004527">
    <property type="term" value="F:exonuclease activity"/>
    <property type="evidence" value="ECO:0007669"/>
    <property type="project" value="UniProtKB-KW"/>
</dbReference>
<dbReference type="PANTHER" id="PTHR11203:SF49">
    <property type="entry name" value="BLL1145 PROTEIN"/>
    <property type="match status" value="1"/>
</dbReference>
<reference evidence="1 2" key="1">
    <citation type="submission" date="2018-11" db="EMBL/GenBank/DDBJ databases">
        <title>Chitinophaga lutea sp.nov., isolate from arsenic contaminated soil.</title>
        <authorList>
            <person name="Zong Y."/>
        </authorList>
    </citation>
    <scope>NUCLEOTIDE SEQUENCE [LARGE SCALE GENOMIC DNA]</scope>
    <source>
        <strain evidence="1 2">ZY74</strain>
    </source>
</reference>
<keyword evidence="2" id="KW-1185">Reference proteome</keyword>